<reference evidence="2 3" key="1">
    <citation type="submission" date="2020-08" db="EMBL/GenBank/DDBJ databases">
        <title>Genomic Encyclopedia of Type Strains, Phase IV (KMG-IV): sequencing the most valuable type-strain genomes for metagenomic binning, comparative biology and taxonomic classification.</title>
        <authorList>
            <person name="Goeker M."/>
        </authorList>
    </citation>
    <scope>NUCLEOTIDE SEQUENCE [LARGE SCALE GENOMIC DNA]</scope>
    <source>
        <strain evidence="2 3">DSM 101535</strain>
    </source>
</reference>
<feature type="domain" description="AB hydrolase-1" evidence="1">
    <location>
        <begin position="1"/>
        <end position="235"/>
    </location>
</feature>
<dbReference type="Gene3D" id="3.40.50.1820">
    <property type="entry name" value="alpha/beta hydrolase"/>
    <property type="match status" value="1"/>
</dbReference>
<dbReference type="InterPro" id="IPR029058">
    <property type="entry name" value="AB_hydrolase_fold"/>
</dbReference>
<evidence type="ECO:0000313" key="3">
    <source>
        <dbReference type="Proteomes" id="UP000560131"/>
    </source>
</evidence>
<protein>
    <submittedName>
        <fullName evidence="2">Pimeloyl-ACP methyl ester carboxylesterase</fullName>
    </submittedName>
</protein>
<sequence length="447" mass="47008">MVFLHALGASGREWDLVRRHLPDHRCLALDLPGFGDRADEGYADVAAMADDLAAFIRRERLTACVLVGHSMGGKIVTLVAARAMSGEAGLAGVLGVVLVAASPPCPEPITDDRRAQMIGWAADGPVARADAETFVAANTAAPLPEALREQAIADVERSSRQAWLGWLERGSREDWRPAAAGIAIPALIVAGGEDGDLGEAAQRRLNLPLYANAAFRVVDGAAHLIPYEQPAALARLIADHAATVAKTALPAHFVGLLGSARVSRRTRAAMLERTRPLADDAAGWSEAQLDAVAALVAQVLPELGADRALARRIGAAVHGPGDGWRFADLPPDVEAWTRGLATLDALTGGFAAQSPSEQHDWLARIDAGQAGSGDGDGADRLSPAQMALWFQDVRAEIARQWMATPAAMAAIGYDGFAVGGDGARKQGYVRIAADDVEQWQHAAEAQS</sequence>
<dbReference type="PANTHER" id="PTHR43194">
    <property type="entry name" value="HYDROLASE ALPHA/BETA FOLD FAMILY"/>
    <property type="match status" value="1"/>
</dbReference>
<comment type="caution">
    <text evidence="2">The sequence shown here is derived from an EMBL/GenBank/DDBJ whole genome shotgun (WGS) entry which is preliminary data.</text>
</comment>
<name>A0ABR6N4Q6_9SPHN</name>
<dbReference type="Pfam" id="PF12697">
    <property type="entry name" value="Abhydrolase_6"/>
    <property type="match status" value="1"/>
</dbReference>
<dbReference type="Proteomes" id="UP000560131">
    <property type="component" value="Unassembled WGS sequence"/>
</dbReference>
<proteinExistence type="predicted"/>
<dbReference type="EMBL" id="JACIJN010000004">
    <property type="protein sequence ID" value="MBB5725768.1"/>
    <property type="molecule type" value="Genomic_DNA"/>
</dbReference>
<evidence type="ECO:0000313" key="2">
    <source>
        <dbReference type="EMBL" id="MBB5725768.1"/>
    </source>
</evidence>
<gene>
    <name evidence="2" type="ORF">FHS97_001694</name>
</gene>
<accession>A0ABR6N4Q6</accession>
<dbReference type="SUPFAM" id="SSF53474">
    <property type="entry name" value="alpha/beta-Hydrolases"/>
    <property type="match status" value="1"/>
</dbReference>
<keyword evidence="3" id="KW-1185">Reference proteome</keyword>
<dbReference type="PANTHER" id="PTHR43194:SF2">
    <property type="entry name" value="PEROXISOMAL MEMBRANE PROTEIN LPX1"/>
    <property type="match status" value="1"/>
</dbReference>
<dbReference type="InterPro" id="IPR000073">
    <property type="entry name" value="AB_hydrolase_1"/>
</dbReference>
<organism evidence="2 3">
    <name type="scientific">Sphingomonas endophytica</name>
    <dbReference type="NCBI Taxonomy" id="869719"/>
    <lineage>
        <taxon>Bacteria</taxon>
        <taxon>Pseudomonadati</taxon>
        <taxon>Pseudomonadota</taxon>
        <taxon>Alphaproteobacteria</taxon>
        <taxon>Sphingomonadales</taxon>
        <taxon>Sphingomonadaceae</taxon>
        <taxon>Sphingomonas</taxon>
    </lineage>
</organism>
<evidence type="ECO:0000259" key="1">
    <source>
        <dbReference type="Pfam" id="PF12697"/>
    </source>
</evidence>
<dbReference type="InterPro" id="IPR050228">
    <property type="entry name" value="Carboxylesterase_BioH"/>
</dbReference>
<dbReference type="RefSeq" id="WP_221233193.1">
    <property type="nucleotide sequence ID" value="NZ_BAABAR010000004.1"/>
</dbReference>